<comment type="subcellular location">
    <subcellularLocation>
        <location evidence="1">Cell envelope</location>
    </subcellularLocation>
</comment>
<keyword evidence="2" id="KW-0201">Cytochrome c-type biogenesis</keyword>
<dbReference type="PANTHER" id="PTHR42852">
    <property type="entry name" value="THIOL:DISULFIDE INTERCHANGE PROTEIN DSBE"/>
    <property type="match status" value="1"/>
</dbReference>
<protein>
    <submittedName>
        <fullName evidence="7">DUF5106 domain-containing protein</fullName>
    </submittedName>
</protein>
<dbReference type="KEGG" id="fls:GLV81_18465"/>
<evidence type="ECO:0000256" key="3">
    <source>
        <dbReference type="ARBA" id="ARBA00023157"/>
    </source>
</evidence>
<evidence type="ECO:0000256" key="2">
    <source>
        <dbReference type="ARBA" id="ARBA00022748"/>
    </source>
</evidence>
<keyword evidence="3" id="KW-1015">Disulfide bond</keyword>
<dbReference type="RefSeq" id="WP_157480397.1">
    <property type="nucleotide sequence ID" value="NZ_CP046566.1"/>
</dbReference>
<dbReference type="GO" id="GO:0016491">
    <property type="term" value="F:oxidoreductase activity"/>
    <property type="evidence" value="ECO:0007669"/>
    <property type="project" value="InterPro"/>
</dbReference>
<keyword evidence="4" id="KW-0676">Redox-active center</keyword>
<proteinExistence type="predicted"/>
<dbReference type="GO" id="GO:0030313">
    <property type="term" value="C:cell envelope"/>
    <property type="evidence" value="ECO:0007669"/>
    <property type="project" value="UniProtKB-SubCell"/>
</dbReference>
<gene>
    <name evidence="7" type="ORF">GLV81_18465</name>
</gene>
<dbReference type="AlphaFoldDB" id="A0A6I6GQ81"/>
<dbReference type="EMBL" id="CP046566">
    <property type="protein sequence ID" value="QGW29838.1"/>
    <property type="molecule type" value="Genomic_DNA"/>
</dbReference>
<dbReference type="Gene3D" id="3.40.30.10">
    <property type="entry name" value="Glutaredoxin"/>
    <property type="match status" value="1"/>
</dbReference>
<evidence type="ECO:0000256" key="4">
    <source>
        <dbReference type="ARBA" id="ARBA00023284"/>
    </source>
</evidence>
<dbReference type="Pfam" id="PF00578">
    <property type="entry name" value="AhpC-TSA"/>
    <property type="match status" value="1"/>
</dbReference>
<feature type="signal peptide" evidence="5">
    <location>
        <begin position="1"/>
        <end position="22"/>
    </location>
</feature>
<sequence length="482" mass="55468">MHLLKNSILVGSFLLGSLAQVAAQSSQGAHIALDIKPYKNQWVYLACYYGGIKALADSAYLNADGKGVIKTSKPFPQGIYIMASPSKSILFEIMMGEDQQFSIEADTTNIEQSLRYSGSAENDLFAAYTTYIAPRAKLADSLQSNMPGMTTAAQQAAGNELQRLNQEIMKYRVKVMEEHPQSMLSLMFKTLKGINFPPDLAQPRTRKDSIAQYRYGKDHYWDEVDFMDGRLVRTPVFENKLADYLENWVSPEPDSVIFEFNWMIALGRNDEEMFKYLISYFVDHYMYPKIMGQDKVFLHVFEQYLSGEKPKADFLNEKQMKIIRDRAYMLMANQLGTKAWNMNLPDPNGVLQSMYNIKAKYTVVAFWDVHCGKCKEDMPKMDTLYQQKWKQHNVQVYAVMVNESSMNDWKPFIGKLSSKWIHVHQPNEMRTAEEKAGTPNFRQLYDMRSTPTLFLLDADKRIIAKNIGLIDLDKLLEQKFAQ</sequence>
<keyword evidence="8" id="KW-1185">Reference proteome</keyword>
<dbReference type="InterPro" id="IPR013766">
    <property type="entry name" value="Thioredoxin_domain"/>
</dbReference>
<dbReference type="InterPro" id="IPR050553">
    <property type="entry name" value="Thioredoxin_ResA/DsbE_sf"/>
</dbReference>
<organism evidence="7 8">
    <name type="scientific">Phnomibacter ginsenosidimutans</name>
    <dbReference type="NCBI Taxonomy" id="2676868"/>
    <lineage>
        <taxon>Bacteria</taxon>
        <taxon>Pseudomonadati</taxon>
        <taxon>Bacteroidota</taxon>
        <taxon>Chitinophagia</taxon>
        <taxon>Chitinophagales</taxon>
        <taxon>Chitinophagaceae</taxon>
        <taxon>Phnomibacter</taxon>
    </lineage>
</organism>
<dbReference type="PANTHER" id="PTHR42852:SF6">
    <property type="entry name" value="THIOL:DISULFIDE INTERCHANGE PROTEIN DSBE"/>
    <property type="match status" value="1"/>
</dbReference>
<keyword evidence="5" id="KW-0732">Signal</keyword>
<feature type="chain" id="PRO_5026053064" evidence="5">
    <location>
        <begin position="23"/>
        <end position="482"/>
    </location>
</feature>
<evidence type="ECO:0000256" key="1">
    <source>
        <dbReference type="ARBA" id="ARBA00004196"/>
    </source>
</evidence>
<reference evidence="7 8" key="1">
    <citation type="submission" date="2019-11" db="EMBL/GenBank/DDBJ databases">
        <authorList>
            <person name="Im W.T."/>
        </authorList>
    </citation>
    <scope>NUCLEOTIDE SEQUENCE [LARGE SCALE GENOMIC DNA]</scope>
    <source>
        <strain evidence="7 8">SB-02</strain>
    </source>
</reference>
<dbReference type="GO" id="GO:0016209">
    <property type="term" value="F:antioxidant activity"/>
    <property type="evidence" value="ECO:0007669"/>
    <property type="project" value="InterPro"/>
</dbReference>
<dbReference type="Proteomes" id="UP000426027">
    <property type="component" value="Chromosome"/>
</dbReference>
<dbReference type="CDD" id="cd02966">
    <property type="entry name" value="TlpA_like_family"/>
    <property type="match status" value="1"/>
</dbReference>
<dbReference type="GO" id="GO:0017004">
    <property type="term" value="P:cytochrome complex assembly"/>
    <property type="evidence" value="ECO:0007669"/>
    <property type="project" value="UniProtKB-KW"/>
</dbReference>
<dbReference type="Pfam" id="PF17127">
    <property type="entry name" value="DUF5106"/>
    <property type="match status" value="1"/>
</dbReference>
<dbReference type="SUPFAM" id="SSF52833">
    <property type="entry name" value="Thioredoxin-like"/>
    <property type="match status" value="1"/>
</dbReference>
<evidence type="ECO:0000259" key="6">
    <source>
        <dbReference type="PROSITE" id="PS51352"/>
    </source>
</evidence>
<name>A0A6I6GQ81_9BACT</name>
<evidence type="ECO:0000313" key="7">
    <source>
        <dbReference type="EMBL" id="QGW29838.1"/>
    </source>
</evidence>
<accession>A0A6I6GQ81</accession>
<dbReference type="PROSITE" id="PS51352">
    <property type="entry name" value="THIOREDOXIN_2"/>
    <property type="match status" value="1"/>
</dbReference>
<dbReference type="InterPro" id="IPR036249">
    <property type="entry name" value="Thioredoxin-like_sf"/>
</dbReference>
<dbReference type="InterPro" id="IPR033395">
    <property type="entry name" value="DUF5106"/>
</dbReference>
<evidence type="ECO:0000256" key="5">
    <source>
        <dbReference type="SAM" id="SignalP"/>
    </source>
</evidence>
<evidence type="ECO:0000313" key="8">
    <source>
        <dbReference type="Proteomes" id="UP000426027"/>
    </source>
</evidence>
<feature type="domain" description="Thioredoxin" evidence="6">
    <location>
        <begin position="333"/>
        <end position="482"/>
    </location>
</feature>
<dbReference type="InterPro" id="IPR000866">
    <property type="entry name" value="AhpC/TSA"/>
</dbReference>